<protein>
    <submittedName>
        <fullName evidence="1">Uncharacterized protein</fullName>
    </submittedName>
</protein>
<evidence type="ECO:0000313" key="1">
    <source>
        <dbReference type="EMBL" id="PUV22904.1"/>
    </source>
</evidence>
<dbReference type="Proteomes" id="UP000250831">
    <property type="component" value="Unassembled WGS sequence"/>
</dbReference>
<evidence type="ECO:0000313" key="2">
    <source>
        <dbReference type="Proteomes" id="UP000250831"/>
    </source>
</evidence>
<dbReference type="EMBL" id="QCXX01000005">
    <property type="protein sequence ID" value="PUV22904.1"/>
    <property type="molecule type" value="Genomic_DNA"/>
</dbReference>
<proteinExistence type="predicted"/>
<sequence length="122" mass="13719">MSCLIVGTSFSDDPPAGIVNCSITKVEYNQYSRVAETFDVECPACELRGSQEMYNDKGRLIGTLYSYELGSEPIVTKDITCVDSRDESESCTQTKVRVTGWTCYDKFVPCREEDNPECLETR</sequence>
<name>A0A363NQ57_9SPHI</name>
<comment type="caution">
    <text evidence="1">The sequence shown here is derived from an EMBL/GenBank/DDBJ whole genome shotgun (WGS) entry which is preliminary data.</text>
</comment>
<organism evidence="1 2">
    <name type="scientific">Sphingobacterium athyrii</name>
    <dbReference type="NCBI Taxonomy" id="2152717"/>
    <lineage>
        <taxon>Bacteria</taxon>
        <taxon>Pseudomonadati</taxon>
        <taxon>Bacteroidota</taxon>
        <taxon>Sphingobacteriia</taxon>
        <taxon>Sphingobacteriales</taxon>
        <taxon>Sphingobacteriaceae</taxon>
        <taxon>Sphingobacterium</taxon>
    </lineage>
</organism>
<dbReference type="AlphaFoldDB" id="A0A363NQ57"/>
<keyword evidence="2" id="KW-1185">Reference proteome</keyword>
<accession>A0A363NQ57</accession>
<reference evidence="1 2" key="1">
    <citation type="submission" date="2018-04" db="EMBL/GenBank/DDBJ databases">
        <title>Sphingobacterium sp. M46 Genome.</title>
        <authorList>
            <person name="Cheng J."/>
            <person name="Li Y."/>
        </authorList>
    </citation>
    <scope>NUCLEOTIDE SEQUENCE [LARGE SCALE GENOMIC DNA]</scope>
    <source>
        <strain evidence="1 2">M46</strain>
    </source>
</reference>
<gene>
    <name evidence="1" type="ORF">DCO56_18445</name>
</gene>